<name>A0A5F8HK42_MONDO</name>
<evidence type="ECO:0000313" key="3">
    <source>
        <dbReference type="Ensembl" id="ENSMODP00000059876.1"/>
    </source>
</evidence>
<dbReference type="PANTHER" id="PTHR31450:SF3">
    <property type="entry name" value="TYPE III ENDOSOME MEMBRANE PROTEIN TEMP"/>
    <property type="match status" value="1"/>
</dbReference>
<proteinExistence type="predicted"/>
<keyword evidence="2" id="KW-0472">Membrane</keyword>
<sequence length="264" mass="27915">DPAPPGQVGPCPHPLSRKPSSGAAGTAGSRRGGELGSLWHLVTVHGSEWVFGWLCVRVHVYAHLLPRRGGPVSVCPWGGSLGFGGHEGLGASSPCPGVVILQAWRFRFLPDSCGSFTAVGQRAARALWPPGIQDWSLRLAGKEGSSSGLRIMTEANTTSPETSMTSAIPEAGAAAGTRAWPALVGVILAAVLLSLLIALAAKCHVCHQHRDSYGHHPLSESGKIEPFGLPQDDDKEDDGFIEDNYIQPEAEESQLRGHEVQFSL</sequence>
<accession>A0A5F8HK42</accession>
<reference evidence="3" key="2">
    <citation type="submission" date="2025-08" db="UniProtKB">
        <authorList>
            <consortium name="Ensembl"/>
        </authorList>
    </citation>
    <scope>IDENTIFICATION</scope>
</reference>
<evidence type="ECO:0000256" key="2">
    <source>
        <dbReference type="SAM" id="Phobius"/>
    </source>
</evidence>
<reference evidence="3" key="3">
    <citation type="submission" date="2025-09" db="UniProtKB">
        <authorList>
            <consortium name="Ensembl"/>
        </authorList>
    </citation>
    <scope>IDENTIFICATION</scope>
</reference>
<dbReference type="Bgee" id="ENSMODG00000038256">
    <property type="expression patterns" value="Expressed in extraembryonic membrane and 17 other cell types or tissues"/>
</dbReference>
<feature type="region of interest" description="Disordered" evidence="1">
    <location>
        <begin position="214"/>
        <end position="241"/>
    </location>
</feature>
<dbReference type="STRING" id="13616.ENSMODP00000059876"/>
<dbReference type="InParanoid" id="A0A5F8HK42"/>
<evidence type="ECO:0000256" key="1">
    <source>
        <dbReference type="SAM" id="MobiDB-lite"/>
    </source>
</evidence>
<dbReference type="AlphaFoldDB" id="A0A5F8HK42"/>
<dbReference type="Ensembl" id="ENSMODT00000068249.1">
    <property type="protein sequence ID" value="ENSMODP00000059876.1"/>
    <property type="gene ID" value="ENSMODG00000038256.1"/>
</dbReference>
<protein>
    <recommendedName>
        <fullName evidence="5">Type III Endosome Membrane Protein</fullName>
    </recommendedName>
</protein>
<feature type="transmembrane region" description="Helical" evidence="2">
    <location>
        <begin position="179"/>
        <end position="201"/>
    </location>
</feature>
<feature type="compositionally biased region" description="Low complexity" evidence="1">
    <location>
        <begin position="20"/>
        <end position="29"/>
    </location>
</feature>
<organism evidence="3 4">
    <name type="scientific">Monodelphis domestica</name>
    <name type="common">Gray short-tailed opossum</name>
    <dbReference type="NCBI Taxonomy" id="13616"/>
    <lineage>
        <taxon>Eukaryota</taxon>
        <taxon>Metazoa</taxon>
        <taxon>Chordata</taxon>
        <taxon>Craniata</taxon>
        <taxon>Vertebrata</taxon>
        <taxon>Euteleostomi</taxon>
        <taxon>Mammalia</taxon>
        <taxon>Metatheria</taxon>
        <taxon>Didelphimorphia</taxon>
        <taxon>Didelphidae</taxon>
        <taxon>Monodelphis</taxon>
    </lineage>
</organism>
<dbReference type="PANTHER" id="PTHR31450">
    <property type="entry name" value="LEUCINE-RICH REPEAT-CONTAINING PROTEIN 19 LRRC19 FAMILY MEMBER"/>
    <property type="match status" value="1"/>
</dbReference>
<dbReference type="GeneTree" id="ENSGT00510000048988"/>
<feature type="compositionally biased region" description="Acidic residues" evidence="1">
    <location>
        <begin position="231"/>
        <end position="241"/>
    </location>
</feature>
<evidence type="ECO:0008006" key="5">
    <source>
        <dbReference type="Google" id="ProtNLM"/>
    </source>
</evidence>
<keyword evidence="2" id="KW-1133">Transmembrane helix</keyword>
<reference evidence="3 4" key="1">
    <citation type="journal article" date="2007" name="Nature">
        <title>Genome of the marsupial Monodelphis domestica reveals innovation in non-coding sequences.</title>
        <authorList>
            <person name="Mikkelsen T.S."/>
            <person name="Wakefield M.J."/>
            <person name="Aken B."/>
            <person name="Amemiya C.T."/>
            <person name="Chang J.L."/>
            <person name="Duke S."/>
            <person name="Garber M."/>
            <person name="Gentles A.J."/>
            <person name="Goodstadt L."/>
            <person name="Heger A."/>
            <person name="Jurka J."/>
            <person name="Kamal M."/>
            <person name="Mauceli E."/>
            <person name="Searle S.M."/>
            <person name="Sharpe T."/>
            <person name="Baker M.L."/>
            <person name="Batzer M.A."/>
            <person name="Benos P.V."/>
            <person name="Belov K."/>
            <person name="Clamp M."/>
            <person name="Cook A."/>
            <person name="Cuff J."/>
            <person name="Das R."/>
            <person name="Davidow L."/>
            <person name="Deakin J.E."/>
            <person name="Fazzari M.J."/>
            <person name="Glass J.L."/>
            <person name="Grabherr M."/>
            <person name="Greally J.M."/>
            <person name="Gu W."/>
            <person name="Hore T.A."/>
            <person name="Huttley G.A."/>
            <person name="Kleber M."/>
            <person name="Jirtle R.L."/>
            <person name="Koina E."/>
            <person name="Lee J.T."/>
            <person name="Mahony S."/>
            <person name="Marra M.A."/>
            <person name="Miller R.D."/>
            <person name="Nicholls R.D."/>
            <person name="Oda M."/>
            <person name="Papenfuss A.T."/>
            <person name="Parra Z.E."/>
            <person name="Pollock D.D."/>
            <person name="Ray D.A."/>
            <person name="Schein J.E."/>
            <person name="Speed T.P."/>
            <person name="Thompson K."/>
            <person name="VandeBerg J.L."/>
            <person name="Wade C.M."/>
            <person name="Walker J.A."/>
            <person name="Waters P.D."/>
            <person name="Webber C."/>
            <person name="Weidman J.R."/>
            <person name="Xie X."/>
            <person name="Zody M.C."/>
            <person name="Baldwin J."/>
            <person name="Abdouelleil A."/>
            <person name="Abdulkadir J."/>
            <person name="Abebe A."/>
            <person name="Abera B."/>
            <person name="Abreu J."/>
            <person name="Acer S.C."/>
            <person name="Aftuck L."/>
            <person name="Alexander A."/>
            <person name="An P."/>
            <person name="Anderson E."/>
            <person name="Anderson S."/>
            <person name="Arachi H."/>
            <person name="Azer M."/>
            <person name="Bachantsang P."/>
            <person name="Barry A."/>
            <person name="Bayul T."/>
            <person name="Berlin A."/>
            <person name="Bessette D."/>
            <person name="Bloom T."/>
            <person name="Bloom T."/>
            <person name="Boguslavskiy L."/>
            <person name="Bonnet C."/>
            <person name="Boukhgalter B."/>
            <person name="Bourzgui I."/>
            <person name="Brown A."/>
            <person name="Cahill P."/>
            <person name="Channer S."/>
            <person name="Cheshatsang Y."/>
            <person name="Chuda L."/>
            <person name="Citroen M."/>
            <person name="Collymore A."/>
            <person name="Cooke P."/>
            <person name="Costello M."/>
            <person name="D'Aco K."/>
            <person name="Daza R."/>
            <person name="De Haan G."/>
            <person name="DeGray S."/>
            <person name="DeMaso C."/>
            <person name="Dhargay N."/>
            <person name="Dooley K."/>
            <person name="Dooley E."/>
            <person name="Doricent M."/>
            <person name="Dorje P."/>
            <person name="Dorjee K."/>
            <person name="Dupes A."/>
            <person name="Elong R."/>
            <person name="Falk J."/>
            <person name="Farina A."/>
            <person name="Faro S."/>
            <person name="Ferguson D."/>
            <person name="Fisher S."/>
            <person name="Foley C.D."/>
            <person name="Franke A."/>
            <person name="Friedrich D."/>
            <person name="Gadbois L."/>
            <person name="Gearin G."/>
            <person name="Gearin C.R."/>
            <person name="Giannoukos G."/>
            <person name="Goode T."/>
            <person name="Graham J."/>
            <person name="Grandbois E."/>
            <person name="Grewal S."/>
            <person name="Gyaltsen K."/>
            <person name="Hafez N."/>
            <person name="Hagos B."/>
            <person name="Hall J."/>
            <person name="Henson C."/>
            <person name="Hollinger A."/>
            <person name="Honan T."/>
            <person name="Huard M.D."/>
            <person name="Hughes L."/>
            <person name="Hurhula B."/>
            <person name="Husby M.E."/>
            <person name="Kamat A."/>
            <person name="Kanga B."/>
            <person name="Kashin S."/>
            <person name="Khazanovich D."/>
            <person name="Kisner P."/>
            <person name="Lance K."/>
            <person name="Lara M."/>
            <person name="Lee W."/>
            <person name="Lennon N."/>
            <person name="Letendre F."/>
            <person name="LeVine R."/>
            <person name="Lipovsky A."/>
            <person name="Liu X."/>
            <person name="Liu J."/>
            <person name="Liu S."/>
            <person name="Lokyitsang T."/>
            <person name="Lokyitsang Y."/>
            <person name="Lubonja R."/>
            <person name="Lui A."/>
            <person name="MacDonald P."/>
            <person name="Magnisalis V."/>
            <person name="Maru K."/>
            <person name="Matthews C."/>
            <person name="McCusker W."/>
            <person name="McDonough S."/>
            <person name="Mehta T."/>
            <person name="Meldrim J."/>
            <person name="Meneus L."/>
            <person name="Mihai O."/>
            <person name="Mihalev A."/>
            <person name="Mihova T."/>
            <person name="Mittelman R."/>
            <person name="Mlenga V."/>
            <person name="Montmayeur A."/>
            <person name="Mulrain L."/>
            <person name="Navidi A."/>
            <person name="Naylor J."/>
            <person name="Negash T."/>
            <person name="Nguyen T."/>
            <person name="Nguyen N."/>
            <person name="Nicol R."/>
            <person name="Norbu C."/>
            <person name="Norbu N."/>
            <person name="Novod N."/>
            <person name="O'Neill B."/>
            <person name="Osman S."/>
            <person name="Markiewicz E."/>
            <person name="Oyono O.L."/>
            <person name="Patti C."/>
            <person name="Phunkhang P."/>
            <person name="Pierre F."/>
            <person name="Priest M."/>
            <person name="Raghuraman S."/>
            <person name="Rege F."/>
            <person name="Reyes R."/>
            <person name="Rise C."/>
            <person name="Rogov P."/>
            <person name="Ross K."/>
            <person name="Ryan E."/>
            <person name="Settipalli S."/>
            <person name="Shea T."/>
            <person name="Sherpa N."/>
            <person name="Shi L."/>
            <person name="Shih D."/>
            <person name="Sparrow T."/>
            <person name="Spaulding J."/>
            <person name="Stalker J."/>
            <person name="Stange-Thomann N."/>
            <person name="Stavropoulos S."/>
            <person name="Stone C."/>
            <person name="Strader C."/>
            <person name="Tesfaye S."/>
            <person name="Thomson T."/>
            <person name="Thoulutsang Y."/>
            <person name="Thoulutsang D."/>
            <person name="Topham K."/>
            <person name="Topping I."/>
            <person name="Tsamla T."/>
            <person name="Vassiliev H."/>
            <person name="Vo A."/>
            <person name="Wangchuk T."/>
            <person name="Wangdi T."/>
            <person name="Weiand M."/>
            <person name="Wilkinson J."/>
            <person name="Wilson A."/>
            <person name="Yadav S."/>
            <person name="Young G."/>
            <person name="Yu Q."/>
            <person name="Zembek L."/>
            <person name="Zhong D."/>
            <person name="Zimmer A."/>
            <person name="Zwirko Z."/>
            <person name="Jaffe D.B."/>
            <person name="Alvarez P."/>
            <person name="Brockman W."/>
            <person name="Butler J."/>
            <person name="Chin C."/>
            <person name="Gnerre S."/>
            <person name="MacCallum I."/>
            <person name="Graves J.A."/>
            <person name="Ponting C.P."/>
            <person name="Breen M."/>
            <person name="Samollow P.B."/>
            <person name="Lander E.S."/>
            <person name="Lindblad-Toh K."/>
        </authorList>
    </citation>
    <scope>NUCLEOTIDE SEQUENCE [LARGE SCALE GENOMIC DNA]</scope>
</reference>
<feature type="compositionally biased region" description="Pro residues" evidence="1">
    <location>
        <begin position="1"/>
        <end position="13"/>
    </location>
</feature>
<feature type="region of interest" description="Disordered" evidence="1">
    <location>
        <begin position="1"/>
        <end position="29"/>
    </location>
</feature>
<keyword evidence="4" id="KW-1185">Reference proteome</keyword>
<evidence type="ECO:0000313" key="4">
    <source>
        <dbReference type="Proteomes" id="UP000002280"/>
    </source>
</evidence>
<dbReference type="Proteomes" id="UP000002280">
    <property type="component" value="Chromosome 2"/>
</dbReference>
<keyword evidence="2" id="KW-0812">Transmembrane</keyword>